<feature type="transmembrane region" description="Helical" evidence="9">
    <location>
        <begin position="60"/>
        <end position="78"/>
    </location>
</feature>
<evidence type="ECO:0000256" key="4">
    <source>
        <dbReference type="ARBA" id="ARBA00022475"/>
    </source>
</evidence>
<dbReference type="InterPro" id="IPR001991">
    <property type="entry name" value="Na-dicarboxylate_symporter"/>
</dbReference>
<dbReference type="InterPro" id="IPR018107">
    <property type="entry name" value="Na-dicarboxylate_symporter_CS"/>
</dbReference>
<dbReference type="PROSITE" id="PS00713">
    <property type="entry name" value="NA_DICARBOXYL_SYMP_1"/>
    <property type="match status" value="1"/>
</dbReference>
<comment type="function">
    <text evidence="9">Responsible for the transport of dicarboxylates such as succinate, fumarate, and malate across the membrane.</text>
</comment>
<keyword evidence="5 9" id="KW-0812">Transmembrane</keyword>
<keyword evidence="8 9" id="KW-0472">Membrane</keyword>
<dbReference type="InterPro" id="IPR036458">
    <property type="entry name" value="Na:dicarbo_symporter_sf"/>
</dbReference>
<proteinExistence type="inferred from homology"/>
<evidence type="ECO:0000256" key="6">
    <source>
        <dbReference type="ARBA" id="ARBA00022847"/>
    </source>
</evidence>
<gene>
    <name evidence="9" type="primary">dctA</name>
    <name evidence="10" type="ORF">F0357_07445</name>
</gene>
<name>A0A6A7Y456_9HYPH</name>
<dbReference type="GO" id="GO:0005886">
    <property type="term" value="C:plasma membrane"/>
    <property type="evidence" value="ECO:0007669"/>
    <property type="project" value="UniProtKB-SubCell"/>
</dbReference>
<evidence type="ECO:0000256" key="5">
    <source>
        <dbReference type="ARBA" id="ARBA00022692"/>
    </source>
</evidence>
<dbReference type="PRINTS" id="PR00173">
    <property type="entry name" value="EDTRNSPORT"/>
</dbReference>
<keyword evidence="4 9" id="KW-1003">Cell membrane</keyword>
<dbReference type="EMBL" id="VWNA01000001">
    <property type="protein sequence ID" value="MQT12499.1"/>
    <property type="molecule type" value="Genomic_DNA"/>
</dbReference>
<dbReference type="NCBIfam" id="NF002461">
    <property type="entry name" value="PRK01663.1"/>
    <property type="match status" value="1"/>
</dbReference>
<evidence type="ECO:0000256" key="3">
    <source>
        <dbReference type="ARBA" id="ARBA00022448"/>
    </source>
</evidence>
<evidence type="ECO:0000256" key="7">
    <source>
        <dbReference type="ARBA" id="ARBA00022989"/>
    </source>
</evidence>
<dbReference type="GO" id="GO:0015141">
    <property type="term" value="F:succinate transmembrane transporter activity"/>
    <property type="evidence" value="ECO:0007669"/>
    <property type="project" value="TreeGrafter"/>
</dbReference>
<evidence type="ECO:0000313" key="11">
    <source>
        <dbReference type="Proteomes" id="UP000332515"/>
    </source>
</evidence>
<comment type="similarity">
    <text evidence="2 9">Belongs to the dicarboxylate/amino acid:cation symporter (DAACS) (TC 2.A.23) family.</text>
</comment>
<feature type="transmembrane region" description="Helical" evidence="9">
    <location>
        <begin position="201"/>
        <end position="222"/>
    </location>
</feature>
<evidence type="ECO:0000256" key="2">
    <source>
        <dbReference type="ARBA" id="ARBA00006148"/>
    </source>
</evidence>
<feature type="transmembrane region" description="Helical" evidence="9">
    <location>
        <begin position="365"/>
        <end position="388"/>
    </location>
</feature>
<dbReference type="Gene3D" id="1.10.3860.10">
    <property type="entry name" value="Sodium:dicarboxylate symporter"/>
    <property type="match status" value="1"/>
</dbReference>
<dbReference type="PROSITE" id="PS00714">
    <property type="entry name" value="NA_DICARBOXYL_SYMP_2"/>
    <property type="match status" value="1"/>
</dbReference>
<dbReference type="RefSeq" id="WP_312861495.1">
    <property type="nucleotide sequence ID" value="NZ_VWNA01000001.1"/>
</dbReference>
<evidence type="ECO:0000256" key="9">
    <source>
        <dbReference type="HAMAP-Rule" id="MF_01300"/>
    </source>
</evidence>
<dbReference type="GO" id="GO:0015366">
    <property type="term" value="F:malate:proton symporter activity"/>
    <property type="evidence" value="ECO:0007669"/>
    <property type="project" value="TreeGrafter"/>
</dbReference>
<feature type="transmembrane region" description="Helical" evidence="9">
    <location>
        <begin position="21"/>
        <end position="40"/>
    </location>
</feature>
<reference evidence="10 11" key="1">
    <citation type="submission" date="2019-09" db="EMBL/GenBank/DDBJ databases">
        <title>Segnochrobactrum spirostomi gen. nov., sp. nov., isolated from the ciliate Spirostomum cf. yagiui and description of a novel family, Segnochrobactraceae fam. nov. within the order Rhizobiales of the class Alphaproteobacteria.</title>
        <authorList>
            <person name="Akter S."/>
            <person name="Shazib S.U.A."/>
            <person name="Shin M.K."/>
        </authorList>
    </citation>
    <scope>NUCLEOTIDE SEQUENCE [LARGE SCALE GENOMIC DNA]</scope>
    <source>
        <strain evidence="10 11">Sp-1</strain>
    </source>
</reference>
<organism evidence="10 11">
    <name type="scientific">Segnochrobactrum spirostomi</name>
    <dbReference type="NCBI Taxonomy" id="2608987"/>
    <lineage>
        <taxon>Bacteria</taxon>
        <taxon>Pseudomonadati</taxon>
        <taxon>Pseudomonadota</taxon>
        <taxon>Alphaproteobacteria</taxon>
        <taxon>Hyphomicrobiales</taxon>
        <taxon>Segnochrobactraceae</taxon>
        <taxon>Segnochrobactrum</taxon>
    </lineage>
</organism>
<evidence type="ECO:0000256" key="1">
    <source>
        <dbReference type="ARBA" id="ARBA00004429"/>
    </source>
</evidence>
<accession>A0A6A7Y456</accession>
<dbReference type="PANTHER" id="PTHR42865:SF1">
    <property type="entry name" value="AEROBIC C4-DICARBOXYLATE TRANSPORT PROTEIN"/>
    <property type="match status" value="1"/>
</dbReference>
<comment type="caution">
    <text evidence="10">The sequence shown here is derived from an EMBL/GenBank/DDBJ whole genome shotgun (WGS) entry which is preliminary data.</text>
</comment>
<keyword evidence="6 9" id="KW-0769">Symport</keyword>
<keyword evidence="3 9" id="KW-0813">Transport</keyword>
<feature type="transmembrane region" description="Helical" evidence="9">
    <location>
        <begin position="163"/>
        <end position="180"/>
    </location>
</feature>
<feature type="transmembrane region" description="Helical" evidence="9">
    <location>
        <begin position="90"/>
        <end position="112"/>
    </location>
</feature>
<dbReference type="GO" id="GO:0070778">
    <property type="term" value="P:L-aspartate transmembrane transport"/>
    <property type="evidence" value="ECO:0007669"/>
    <property type="project" value="TreeGrafter"/>
</dbReference>
<comment type="subcellular location">
    <subcellularLocation>
        <location evidence="1">Cell inner membrane</location>
        <topology evidence="1">Multi-pass membrane protein</topology>
    </subcellularLocation>
    <subcellularLocation>
        <location evidence="9">Cell membrane</location>
        <topology evidence="9">Multi-pass membrane protein</topology>
    </subcellularLocation>
</comment>
<dbReference type="GO" id="GO:0015138">
    <property type="term" value="F:fumarate transmembrane transporter activity"/>
    <property type="evidence" value="ECO:0007669"/>
    <property type="project" value="TreeGrafter"/>
</dbReference>
<protein>
    <recommendedName>
        <fullName evidence="9">C4-dicarboxylate transport protein</fullName>
    </recommendedName>
</protein>
<evidence type="ECO:0000256" key="8">
    <source>
        <dbReference type="ARBA" id="ARBA00023136"/>
    </source>
</evidence>
<dbReference type="HAMAP" id="MF_01300">
    <property type="entry name" value="C4_dicarb_transport"/>
    <property type="match status" value="1"/>
</dbReference>
<dbReference type="FunFam" id="1.10.3860.10:FF:000001">
    <property type="entry name" value="C4-dicarboxylate transport protein"/>
    <property type="match status" value="1"/>
</dbReference>
<dbReference type="SUPFAM" id="SSF118215">
    <property type="entry name" value="Proton glutamate symport protein"/>
    <property type="match status" value="1"/>
</dbReference>
<evidence type="ECO:0000313" key="10">
    <source>
        <dbReference type="EMBL" id="MQT12499.1"/>
    </source>
</evidence>
<dbReference type="AlphaFoldDB" id="A0A6A7Y456"/>
<comment type="caution">
    <text evidence="9">Lacks conserved residue(s) required for the propagation of feature annotation.</text>
</comment>
<keyword evidence="7 9" id="KW-1133">Transmembrane helix</keyword>
<feature type="transmembrane region" description="Helical" evidence="9">
    <location>
        <begin position="228"/>
        <end position="253"/>
    </location>
</feature>
<dbReference type="Pfam" id="PF00375">
    <property type="entry name" value="SDF"/>
    <property type="match status" value="1"/>
</dbReference>
<dbReference type="InterPro" id="IPR023954">
    <property type="entry name" value="C4_dicarb_transport"/>
</dbReference>
<keyword evidence="11" id="KW-1185">Reference proteome</keyword>
<dbReference type="PANTHER" id="PTHR42865">
    <property type="entry name" value="PROTON/GLUTAMATE-ASPARTATE SYMPORTER"/>
    <property type="match status" value="1"/>
</dbReference>
<dbReference type="Proteomes" id="UP000332515">
    <property type="component" value="Unassembled WGS sequence"/>
</dbReference>
<sequence length="444" mass="46528">MIPSVAPDQPPSPKGQRLHQVLYVQVIAAILVGIALGHFFPAFATAMKPFGDAFIKLVKMIIAPIIFLTVVNGISGLSDLRKVGRVVGKALVYFITFSTLALAVGLVVGNVVRPGDGFHIDPTTLDSKAVADYVTQAHGQSVADFLMNIIPSTIVGAFTTGDILQVLFFSVLFGISLSLLGERGAPLSAVLHTAADAMFRLVAIVMRAAPIGAFGAIAFTVGRYGLSSIAHLAALVGTFYLTALIFVFGVLGIVARVNGFPIWKLLRYLKDELLLILGTSSSEAALPSLIAKMQRAGCGRSVVGLVVPTGYSFNLDGTNIYMTLAALFIAQATDTPLTLGQQILLLLVAMLSSKGAAAVPGGGFITLAATLSVVPSIPVEGMVLILGVDRFMSECRSLTNFVGNAIATVVVARWEGDLDRKRLAAALDGHAEAIEPSRAGRKAA</sequence>
<dbReference type="NCBIfam" id="NF009587">
    <property type="entry name" value="PRK13027.1"/>
    <property type="match status" value="1"/>
</dbReference>